<evidence type="ECO:0000313" key="1">
    <source>
        <dbReference type="EMBL" id="AKN39840.1"/>
    </source>
</evidence>
<reference evidence="1" key="1">
    <citation type="journal article" date="2015" name="MBio">
        <title>Eco-Evolutionary Dynamics of Episomes among Ecologically Cohesive Bacterial Populations.</title>
        <authorList>
            <person name="Xue H."/>
            <person name="Cordero O.X."/>
            <person name="Camas F.M."/>
            <person name="Trimble W."/>
            <person name="Meyer F."/>
            <person name="Guglielmini J."/>
            <person name="Rocha E.P."/>
            <person name="Polz M.F."/>
        </authorList>
    </citation>
    <scope>NUCLEOTIDE SEQUENCE</scope>
    <source>
        <strain evidence="1">ZF_193</strain>
    </source>
</reference>
<protein>
    <submittedName>
        <fullName evidence="1">Uncharacterized protein</fullName>
    </submittedName>
</protein>
<dbReference type="AlphaFoldDB" id="A0A0H3ZU84"/>
<accession>A0A0H3ZU84</accession>
<name>A0A0H3ZU84_9VIBR</name>
<dbReference type="EMBL" id="KP795669">
    <property type="protein sequence ID" value="AKN39840.1"/>
    <property type="molecule type" value="Genomic_DNA"/>
</dbReference>
<sequence>MHTVGSHYSYYGKCTSLLSETPIRAHLQRQTDFISTYYALLTHKWGCKFVTLSEQFTGHKKQL</sequence>
<proteinExistence type="predicted"/>
<organism evidence="1">
    <name type="scientific">Vibrio tasmaniensis</name>
    <dbReference type="NCBI Taxonomy" id="212663"/>
    <lineage>
        <taxon>Bacteria</taxon>
        <taxon>Pseudomonadati</taxon>
        <taxon>Pseudomonadota</taxon>
        <taxon>Gammaproteobacteria</taxon>
        <taxon>Vibrionales</taxon>
        <taxon>Vibrionaceae</taxon>
        <taxon>Vibrio</taxon>
    </lineage>
</organism>